<keyword evidence="2" id="KW-1185">Reference proteome</keyword>
<evidence type="ECO:0000313" key="2">
    <source>
        <dbReference type="Proteomes" id="UP000048926"/>
    </source>
</evidence>
<gene>
    <name evidence="1" type="ORF">LAL4801_06139</name>
</gene>
<dbReference type="EMBL" id="CXST01000013">
    <property type="protein sequence ID" value="CTQ47677.1"/>
    <property type="molecule type" value="Genomic_DNA"/>
</dbReference>
<reference evidence="2" key="1">
    <citation type="submission" date="2015-07" db="EMBL/GenBank/DDBJ databases">
        <authorList>
            <person name="Rodrigo-Torres Lidia"/>
            <person name="Arahal R.David."/>
        </authorList>
    </citation>
    <scope>NUCLEOTIDE SEQUENCE [LARGE SCALE GENOMIC DNA]</scope>
    <source>
        <strain evidence="2">CECT 4801</strain>
    </source>
</reference>
<evidence type="ECO:0000313" key="1">
    <source>
        <dbReference type="EMBL" id="CTQ47677.1"/>
    </source>
</evidence>
<dbReference type="Proteomes" id="UP000048926">
    <property type="component" value="Unassembled WGS sequence"/>
</dbReference>
<accession>A0A0M6YEJ1</accession>
<dbReference type="AlphaFoldDB" id="A0A0M6YEJ1"/>
<organism evidence="1 2">
    <name type="scientific">Roseibium aggregatum</name>
    <dbReference type="NCBI Taxonomy" id="187304"/>
    <lineage>
        <taxon>Bacteria</taxon>
        <taxon>Pseudomonadati</taxon>
        <taxon>Pseudomonadota</taxon>
        <taxon>Alphaproteobacteria</taxon>
        <taxon>Hyphomicrobiales</taxon>
        <taxon>Stappiaceae</taxon>
        <taxon>Roseibium</taxon>
    </lineage>
</organism>
<protein>
    <submittedName>
        <fullName evidence="1">Uncharacterized protein</fullName>
    </submittedName>
</protein>
<dbReference type="RefSeq" id="WP_145904072.1">
    <property type="nucleotide sequence ID" value="NZ_CXST01000013.1"/>
</dbReference>
<name>A0A0M6YEJ1_9HYPH</name>
<proteinExistence type="predicted"/>
<sequence>MSQLELFERDDKGVAGAVWWAGHWQCRNNNGFFQDREDGKGPWKFVIYGFGETDCTVYRVSEDGQLSHCRVPIDERNRILINGRRHGPENWRH</sequence>
<dbReference type="OrthoDB" id="7864288at2"/>